<reference evidence="5 6" key="1">
    <citation type="submission" date="2016-10" db="EMBL/GenBank/DDBJ databases">
        <authorList>
            <person name="de Groot N.N."/>
        </authorList>
    </citation>
    <scope>NUCLEOTIDE SEQUENCE [LARGE SCALE GENOMIC DNA]</scope>
    <source>
        <strain evidence="5 6">DSM 19886</strain>
    </source>
</reference>
<protein>
    <recommendedName>
        <fullName evidence="4">TIR domain-containing protein</fullName>
    </recommendedName>
</protein>
<keyword evidence="3" id="KW-0472">Membrane</keyword>
<dbReference type="Gene3D" id="3.40.50.10140">
    <property type="entry name" value="Toll/interleukin-1 receptor homology (TIR) domain"/>
    <property type="match status" value="1"/>
</dbReference>
<keyword evidence="3" id="KW-1133">Transmembrane helix</keyword>
<proteinExistence type="predicted"/>
<feature type="coiled-coil region" evidence="1">
    <location>
        <begin position="192"/>
        <end position="356"/>
    </location>
</feature>
<dbReference type="InterPro" id="IPR000157">
    <property type="entry name" value="TIR_dom"/>
</dbReference>
<feature type="region of interest" description="Disordered" evidence="2">
    <location>
        <begin position="359"/>
        <end position="379"/>
    </location>
</feature>
<keyword evidence="1" id="KW-0175">Coiled coil</keyword>
<dbReference type="InterPro" id="IPR035897">
    <property type="entry name" value="Toll_tir_struct_dom_sf"/>
</dbReference>
<evidence type="ECO:0000256" key="1">
    <source>
        <dbReference type="SAM" id="Coils"/>
    </source>
</evidence>
<dbReference type="OrthoDB" id="1426235at2"/>
<name>A0A1G9NAI9_9FLAO</name>
<sequence length="1046" mass="120439">MRRKRNIFAIYAGQNNEQLLYLLLYLKQLEDEFNVAIWHDDPIYPEQQWKPKNASRFNRADIFLLLVSEAFLHSEFIKQDEFKLVINRYRRGKAIVIPVLLDDCKWDIDFEFDDHNFNIKELKVLPNEGKPITDWNSADQVFMQVVDHLKEVMASFTENHEQMKSKDKIKKKMAVSNRKEQIEINFFEENKINAITEEDKRLKEEAEAKKKLQKENKRMEEAKAIRIAQEERRLQEEIEAEKGVEKEIIQEEEKKLKEKAEVERIVQEEKRLKEEAEANKRVEEANRLEEEKRLKAETEVKRKAELDEIVRQEAEAKKVIDEENRIREATEAARIVQEEKRLKEGAEAKEVSIEEKWENEEVKSEKGYEQEKRRSEDVATQKRVIRRNRLTGYNYRFKTGKVVEAKEATIEEKWENEEAKAQMTVKSKRDVEITKSESETILEERGGEDVAEQIRILKKNRLTGYNYRFKTGKVVEAKEVTIEEKGGNEEAKAQIAIKSKREVEIKKSEGETKLGKRGGVDVTEQIRILKKNRLTGYNYRFKTGKVVEAKEATIEEKGGNEDVKAQMAVAPKSGVEITKPESEAKLKKSEAKLKKRLGEVVAMLKSVMKKNRLALEHYYQSIIGKLFKAKEATIEEKEDNEEAKAQMAVAPKSGVEIAKPESEAILKQRLGDVVAMLKRVMKKNRLALGHYYQSIIEKLFKAKEATIEEKEENENAKAQMSVAPKSRVETTKPESVAKLKKRLGEVVAMLKRVIKKNRLALEHYYQSIIEKLFRAKEATIEEKEENEEAKAQMAVASKSGVGTTKSESVAKLKKRLGDVVAMLKRVMKKNRLALGHYYQSIIKKVVKAKEATIKEKGWGENRRMRNGFFIAAFIIGGLMIYMFTGGSEKKSTNLPEIEQTGVDSEIVTETTIDAAEQGESFSKLAIGDTYGGGIIFIIDQSGKTGKIAYSKDAGPMSWEKAMNIHEQLGEGWRLPTLDELGAMYRTIGQGATNSGQFADKLYWSATAYDTNQARLLRFSDGNTSYHYNKKVAHRKFQVRAVRDFRL</sequence>
<evidence type="ECO:0000256" key="3">
    <source>
        <dbReference type="SAM" id="Phobius"/>
    </source>
</evidence>
<dbReference type="SUPFAM" id="SSF52200">
    <property type="entry name" value="Toll/Interleukin receptor TIR domain"/>
    <property type="match status" value="1"/>
</dbReference>
<keyword evidence="6" id="KW-1185">Reference proteome</keyword>
<accession>A0A1G9NAI9</accession>
<dbReference type="PROSITE" id="PS50104">
    <property type="entry name" value="TIR"/>
    <property type="match status" value="1"/>
</dbReference>
<dbReference type="GO" id="GO:0007165">
    <property type="term" value="P:signal transduction"/>
    <property type="evidence" value="ECO:0007669"/>
    <property type="project" value="InterPro"/>
</dbReference>
<dbReference type="AlphaFoldDB" id="A0A1G9NAI9"/>
<dbReference type="EMBL" id="FNGV01000003">
    <property type="protein sequence ID" value="SDL83403.1"/>
    <property type="molecule type" value="Genomic_DNA"/>
</dbReference>
<gene>
    <name evidence="5" type="ORF">SAMN04488514_10396</name>
</gene>
<evidence type="ECO:0000259" key="4">
    <source>
        <dbReference type="PROSITE" id="PS50104"/>
    </source>
</evidence>
<feature type="domain" description="TIR" evidence="4">
    <location>
        <begin position="3"/>
        <end position="153"/>
    </location>
</feature>
<evidence type="ECO:0000256" key="2">
    <source>
        <dbReference type="SAM" id="MobiDB-lite"/>
    </source>
</evidence>
<feature type="transmembrane region" description="Helical" evidence="3">
    <location>
        <begin position="866"/>
        <end position="884"/>
    </location>
</feature>
<evidence type="ECO:0000313" key="5">
    <source>
        <dbReference type="EMBL" id="SDL83403.1"/>
    </source>
</evidence>
<dbReference type="RefSeq" id="WP_089887392.1">
    <property type="nucleotide sequence ID" value="NZ_FNGV01000003.1"/>
</dbReference>
<dbReference type="STRING" id="192904.SAMN04488514_10396"/>
<dbReference type="Proteomes" id="UP000199440">
    <property type="component" value="Unassembled WGS sequence"/>
</dbReference>
<keyword evidence="3" id="KW-0812">Transmembrane</keyword>
<organism evidence="5 6">
    <name type="scientific">Kriegella aquimaris</name>
    <dbReference type="NCBI Taxonomy" id="192904"/>
    <lineage>
        <taxon>Bacteria</taxon>
        <taxon>Pseudomonadati</taxon>
        <taxon>Bacteroidota</taxon>
        <taxon>Flavobacteriia</taxon>
        <taxon>Flavobacteriales</taxon>
        <taxon>Flavobacteriaceae</taxon>
        <taxon>Kriegella</taxon>
    </lineage>
</organism>
<evidence type="ECO:0000313" key="6">
    <source>
        <dbReference type="Proteomes" id="UP000199440"/>
    </source>
</evidence>